<reference evidence="2 3" key="1">
    <citation type="journal article" date="2022" name="Nat. Ecol. Evol.">
        <title>A masculinizing supergene underlies an exaggerated male reproductive morph in a spider.</title>
        <authorList>
            <person name="Hendrickx F."/>
            <person name="De Corte Z."/>
            <person name="Sonet G."/>
            <person name="Van Belleghem S.M."/>
            <person name="Kostlbacher S."/>
            <person name="Vangestel C."/>
        </authorList>
    </citation>
    <scope>NUCLEOTIDE SEQUENCE [LARGE SCALE GENOMIC DNA]</scope>
    <source>
        <strain evidence="2">W744_W776</strain>
    </source>
</reference>
<evidence type="ECO:0000313" key="3">
    <source>
        <dbReference type="Proteomes" id="UP000827092"/>
    </source>
</evidence>
<gene>
    <name evidence="2" type="ORF">JTE90_027096</name>
</gene>
<organism evidence="2 3">
    <name type="scientific">Oedothorax gibbosus</name>
    <dbReference type="NCBI Taxonomy" id="931172"/>
    <lineage>
        <taxon>Eukaryota</taxon>
        <taxon>Metazoa</taxon>
        <taxon>Ecdysozoa</taxon>
        <taxon>Arthropoda</taxon>
        <taxon>Chelicerata</taxon>
        <taxon>Arachnida</taxon>
        <taxon>Araneae</taxon>
        <taxon>Araneomorphae</taxon>
        <taxon>Entelegynae</taxon>
        <taxon>Araneoidea</taxon>
        <taxon>Linyphiidae</taxon>
        <taxon>Erigoninae</taxon>
        <taxon>Oedothorax</taxon>
    </lineage>
</organism>
<dbReference type="Proteomes" id="UP000827092">
    <property type="component" value="Unassembled WGS sequence"/>
</dbReference>
<protein>
    <submittedName>
        <fullName evidence="2">Uncharacterized protein</fullName>
    </submittedName>
</protein>
<evidence type="ECO:0000313" key="2">
    <source>
        <dbReference type="EMBL" id="KAG8170948.1"/>
    </source>
</evidence>
<feature type="compositionally biased region" description="Polar residues" evidence="1">
    <location>
        <begin position="53"/>
        <end position="74"/>
    </location>
</feature>
<keyword evidence="3" id="KW-1185">Reference proteome</keyword>
<sequence length="163" mass="17918">MSWQDRAKQLLKSEEVSTALHTICQQKLDTDQVRNRSRLQTPNDSEIELAWRNLTSTESQESSNDAKPQDSSTPVPVPQDKPSATLSMIEMVDLTDETSAAEPKIDSDTGLSNEHAYSSVSKGAAAASTNPPPPRLFPPPLPANTPGNLPWLLARCRHLHRQP</sequence>
<dbReference type="EMBL" id="JAFNEN010004646">
    <property type="protein sequence ID" value="KAG8170948.1"/>
    <property type="molecule type" value="Genomic_DNA"/>
</dbReference>
<feature type="compositionally biased region" description="Polar residues" evidence="1">
    <location>
        <begin position="109"/>
        <end position="121"/>
    </location>
</feature>
<proteinExistence type="predicted"/>
<feature type="region of interest" description="Disordered" evidence="1">
    <location>
        <begin position="34"/>
        <end position="142"/>
    </location>
</feature>
<comment type="caution">
    <text evidence="2">The sequence shown here is derived from an EMBL/GenBank/DDBJ whole genome shotgun (WGS) entry which is preliminary data.</text>
</comment>
<feature type="compositionally biased region" description="Pro residues" evidence="1">
    <location>
        <begin position="130"/>
        <end position="142"/>
    </location>
</feature>
<dbReference type="AlphaFoldDB" id="A0AAV6TGL2"/>
<accession>A0AAV6TGL2</accession>
<name>A0AAV6TGL2_9ARAC</name>
<evidence type="ECO:0000256" key="1">
    <source>
        <dbReference type="SAM" id="MobiDB-lite"/>
    </source>
</evidence>